<sequence length="137" mass="15698">MYGRTRKQEFLHRQMIQGGTRNILVSPLCIQRPTKPILKTKVQGTHHIDRDLKLINKDTPTGLLTVSLHHEDMQILTENKGVMLWHQEAPTGQLLGLLRQCSQTTNQSRIIDRLRRRLQREGILQRGIASIHLEGAG</sequence>
<name>A0A1D6J5D0_MAIZE</name>
<organism evidence="1">
    <name type="scientific">Zea mays</name>
    <name type="common">Maize</name>
    <dbReference type="NCBI Taxonomy" id="4577"/>
    <lineage>
        <taxon>Eukaryota</taxon>
        <taxon>Viridiplantae</taxon>
        <taxon>Streptophyta</taxon>
        <taxon>Embryophyta</taxon>
        <taxon>Tracheophyta</taxon>
        <taxon>Spermatophyta</taxon>
        <taxon>Magnoliopsida</taxon>
        <taxon>Liliopsida</taxon>
        <taxon>Poales</taxon>
        <taxon>Poaceae</taxon>
        <taxon>PACMAD clade</taxon>
        <taxon>Panicoideae</taxon>
        <taxon>Andropogonodae</taxon>
        <taxon>Andropogoneae</taxon>
        <taxon>Tripsacinae</taxon>
        <taxon>Zea</taxon>
    </lineage>
</organism>
<dbReference type="AlphaFoldDB" id="A0A1D6J5D0"/>
<gene>
    <name evidence="1" type="ORF">ZEAMMB73_Zm00001d025171</name>
</gene>
<dbReference type="EMBL" id="CM000786">
    <property type="protein sequence ID" value="AQK43140.1"/>
    <property type="molecule type" value="Genomic_DNA"/>
</dbReference>
<accession>A0A1D6J5D0</accession>
<proteinExistence type="predicted"/>
<evidence type="ECO:0000313" key="1">
    <source>
        <dbReference type="EMBL" id="AQK43140.1"/>
    </source>
</evidence>
<reference evidence="1" key="1">
    <citation type="submission" date="2015-12" db="EMBL/GenBank/DDBJ databases">
        <title>Update maize B73 reference genome by single molecule sequencing technologies.</title>
        <authorList>
            <consortium name="Maize Genome Sequencing Project"/>
            <person name="Ware D."/>
        </authorList>
    </citation>
    <scope>NUCLEOTIDE SEQUENCE</scope>
    <source>
        <tissue evidence="1">Seedling</tissue>
    </source>
</reference>
<protein>
    <submittedName>
        <fullName evidence="1">Nitrate-induced NOI protein</fullName>
    </submittedName>
</protein>